<dbReference type="PANTHER" id="PTHR11141:SF0">
    <property type="entry name" value="PROTEIN TRANSPORT PROTEIN SEC23"/>
    <property type="match status" value="1"/>
</dbReference>
<comment type="caution">
    <text evidence="3">The sequence shown here is derived from an EMBL/GenBank/DDBJ whole genome shotgun (WGS) entry which is preliminary data.</text>
</comment>
<gene>
    <name evidence="3" type="ORF">V6N12_016379</name>
</gene>
<evidence type="ECO:0000259" key="2">
    <source>
        <dbReference type="Pfam" id="PF04811"/>
    </source>
</evidence>
<keyword evidence="1" id="KW-0479">Metal-binding</keyword>
<reference evidence="3 4" key="1">
    <citation type="journal article" date="2024" name="G3 (Bethesda)">
        <title>Genome assembly of Hibiscus sabdariffa L. provides insights into metabolisms of medicinal natural products.</title>
        <authorList>
            <person name="Kim T."/>
        </authorList>
    </citation>
    <scope>NUCLEOTIDE SEQUENCE [LARGE SCALE GENOMIC DNA]</scope>
    <source>
        <strain evidence="3">TK-2024</strain>
        <tissue evidence="3">Old leaves</tissue>
    </source>
</reference>
<comment type="subcellular location">
    <subcellularLocation>
        <location evidence="1">Cytoplasmic vesicle</location>
        <location evidence="1">COPII-coated vesicle membrane</location>
        <topology evidence="1">Peripheral membrane protein</topology>
        <orientation evidence="1">Cytoplasmic side</orientation>
    </subcellularLocation>
    <subcellularLocation>
        <location evidence="1">Endoplasmic reticulum membrane</location>
        <topology evidence="1">Peripheral membrane protein</topology>
        <orientation evidence="1">Cytoplasmic side</orientation>
    </subcellularLocation>
</comment>
<dbReference type="PANTHER" id="PTHR11141">
    <property type="entry name" value="PROTEIN TRANSPORT PROTEIN SEC23"/>
    <property type="match status" value="1"/>
</dbReference>
<evidence type="ECO:0000256" key="1">
    <source>
        <dbReference type="RuleBase" id="RU365030"/>
    </source>
</evidence>
<keyword evidence="4" id="KW-1185">Reference proteome</keyword>
<name>A0ABR2CDG7_9ROSI</name>
<dbReference type="SUPFAM" id="SSF53300">
    <property type="entry name" value="vWA-like"/>
    <property type="match status" value="1"/>
</dbReference>
<comment type="function">
    <text evidence="1">Component of the coat protein complex II (COPII) which promotes the formation of transport vesicles from the endoplasmic reticulum (ER). The coat has two main functions, the physical deformation of the endoplasmic reticulum membrane into vesicles and the selection of cargo molecules.</text>
</comment>
<keyword evidence="1" id="KW-0862">Zinc</keyword>
<dbReference type="Proteomes" id="UP001472677">
    <property type="component" value="Unassembled WGS sequence"/>
</dbReference>
<dbReference type="Gene3D" id="3.40.50.410">
    <property type="entry name" value="von Willebrand factor, type A domain"/>
    <property type="match status" value="1"/>
</dbReference>
<sequence length="96" mass="11196">MKRLVSHQTRRQQPVLAFRLDTCMIEEELGFAKSTMKHVIELLSEHALVGFVSFGTQVQVHELRFTEMTKVYVFKRSKEVSKEHVLEQFGLNAFGR</sequence>
<feature type="domain" description="Sec23/Sec24 trunk" evidence="2">
    <location>
        <begin position="12"/>
        <end position="89"/>
    </location>
</feature>
<keyword evidence="1" id="KW-0813">Transport</keyword>
<keyword evidence="1" id="KW-0472">Membrane</keyword>
<keyword evidence="1" id="KW-0968">Cytoplasmic vesicle</keyword>
<protein>
    <recommendedName>
        <fullName evidence="1">Protein transport protein SEC23</fullName>
    </recommendedName>
</protein>
<dbReference type="InterPro" id="IPR006896">
    <property type="entry name" value="Sec23/24_trunk_dom"/>
</dbReference>
<keyword evidence="1" id="KW-0931">ER-Golgi transport</keyword>
<dbReference type="InterPro" id="IPR037364">
    <property type="entry name" value="Sec23"/>
</dbReference>
<comment type="similarity">
    <text evidence="1">Belongs to the SEC23/SEC24 family. SEC23 subfamily.</text>
</comment>
<keyword evidence="1" id="KW-0653">Protein transport</keyword>
<dbReference type="InterPro" id="IPR036465">
    <property type="entry name" value="vWFA_dom_sf"/>
</dbReference>
<accession>A0ABR2CDG7</accession>
<dbReference type="EMBL" id="JBBPBM010000055">
    <property type="protein sequence ID" value="KAK8517530.1"/>
    <property type="molecule type" value="Genomic_DNA"/>
</dbReference>
<dbReference type="Pfam" id="PF04811">
    <property type="entry name" value="Sec23_trunk"/>
    <property type="match status" value="1"/>
</dbReference>
<evidence type="ECO:0000313" key="4">
    <source>
        <dbReference type="Proteomes" id="UP001472677"/>
    </source>
</evidence>
<keyword evidence="1" id="KW-0963">Cytoplasm</keyword>
<evidence type="ECO:0000313" key="3">
    <source>
        <dbReference type="EMBL" id="KAK8517530.1"/>
    </source>
</evidence>
<keyword evidence="1" id="KW-0256">Endoplasmic reticulum</keyword>
<organism evidence="3 4">
    <name type="scientific">Hibiscus sabdariffa</name>
    <name type="common">roselle</name>
    <dbReference type="NCBI Taxonomy" id="183260"/>
    <lineage>
        <taxon>Eukaryota</taxon>
        <taxon>Viridiplantae</taxon>
        <taxon>Streptophyta</taxon>
        <taxon>Embryophyta</taxon>
        <taxon>Tracheophyta</taxon>
        <taxon>Spermatophyta</taxon>
        <taxon>Magnoliopsida</taxon>
        <taxon>eudicotyledons</taxon>
        <taxon>Gunneridae</taxon>
        <taxon>Pentapetalae</taxon>
        <taxon>rosids</taxon>
        <taxon>malvids</taxon>
        <taxon>Malvales</taxon>
        <taxon>Malvaceae</taxon>
        <taxon>Malvoideae</taxon>
        <taxon>Hibiscus</taxon>
    </lineage>
</organism>
<proteinExistence type="inferred from homology"/>